<protein>
    <submittedName>
        <fullName evidence="5">Branched-chain amino acid ABC transporter substrate-binding protein</fullName>
    </submittedName>
</protein>
<sequence length="417" mass="46004">MKNSSLFHAWRSGALALAFCSVFAGAKAENIRIAFIDPLSGPFGPGGNNVLNSFQFVADRASREKWAGDHTFEVVGFDNKGSPQESLLQLKSAIDKGYRYVTQGNGSGVSLALIDAINKHNERNPGKEVVFLNHSAVDPALTNGKCSFWHFRFDANSEMKMELLTSYIASRPEISKVYVIGQNYALGQEISRSSRAYLQRKRPDIAIVGDDLHPIGQVKDFSPYIAKIKASGADTVITANWGADLVLLIKAARDADLKANFYTFYASTTGVPTAMGDAGLERVKYIGYWNANNEGYVGRELVEQFKQKYNDDFYAMSSYTILAMLGKAIKQSGSTDPVKVAYAMEGIKVTSLNGEVAMRATDHQIQQPLYIATFVPQNKTDVRFDSENTGFGWRTERKIDAYVAAQPTSCQMVRPSR</sequence>
<comment type="similarity">
    <text evidence="1">Belongs to the leucine-binding protein family.</text>
</comment>
<dbReference type="EMBL" id="BMDI01000001">
    <property type="protein sequence ID" value="GGI17292.1"/>
    <property type="molecule type" value="Genomic_DNA"/>
</dbReference>
<dbReference type="SUPFAM" id="SSF53822">
    <property type="entry name" value="Periplasmic binding protein-like I"/>
    <property type="match status" value="1"/>
</dbReference>
<keyword evidence="6" id="KW-1185">Reference proteome</keyword>
<dbReference type="Proteomes" id="UP000642180">
    <property type="component" value="Unassembled WGS sequence"/>
</dbReference>
<dbReference type="InterPro" id="IPR051010">
    <property type="entry name" value="BCAA_transport"/>
</dbReference>
<evidence type="ECO:0000313" key="5">
    <source>
        <dbReference type="EMBL" id="GGI17292.1"/>
    </source>
</evidence>
<dbReference type="PANTHER" id="PTHR30483">
    <property type="entry name" value="LEUCINE-SPECIFIC-BINDING PROTEIN"/>
    <property type="match status" value="1"/>
</dbReference>
<proteinExistence type="inferred from homology"/>
<reference evidence="6" key="1">
    <citation type="journal article" date="2019" name="Int. J. Syst. Evol. Microbiol.">
        <title>The Global Catalogue of Microorganisms (GCM) 10K type strain sequencing project: providing services to taxonomists for standard genome sequencing and annotation.</title>
        <authorList>
            <consortium name="The Broad Institute Genomics Platform"/>
            <consortium name="The Broad Institute Genome Sequencing Center for Infectious Disease"/>
            <person name="Wu L."/>
            <person name="Ma J."/>
        </authorList>
    </citation>
    <scope>NUCLEOTIDE SEQUENCE [LARGE SCALE GENOMIC DNA]</scope>
    <source>
        <strain evidence="6">CCM 2767</strain>
    </source>
</reference>
<keyword evidence="2 3" id="KW-0732">Signal</keyword>
<evidence type="ECO:0000313" key="6">
    <source>
        <dbReference type="Proteomes" id="UP000642180"/>
    </source>
</evidence>
<dbReference type="PANTHER" id="PTHR30483:SF37">
    <property type="entry name" value="ABC TRANSPORTER SUBSTRATE-BINDING PROTEIN"/>
    <property type="match status" value="1"/>
</dbReference>
<comment type="caution">
    <text evidence="5">The sequence shown here is derived from an EMBL/GenBank/DDBJ whole genome shotgun (WGS) entry which is preliminary data.</text>
</comment>
<feature type="domain" description="Leucine-binding protein" evidence="4">
    <location>
        <begin position="31"/>
        <end position="374"/>
    </location>
</feature>
<dbReference type="Gene3D" id="3.40.50.2300">
    <property type="match status" value="2"/>
</dbReference>
<evidence type="ECO:0000256" key="1">
    <source>
        <dbReference type="ARBA" id="ARBA00010062"/>
    </source>
</evidence>
<evidence type="ECO:0000259" key="4">
    <source>
        <dbReference type="Pfam" id="PF13458"/>
    </source>
</evidence>
<dbReference type="Pfam" id="PF13458">
    <property type="entry name" value="Peripla_BP_6"/>
    <property type="match status" value="1"/>
</dbReference>
<dbReference type="InterPro" id="IPR028081">
    <property type="entry name" value="Leu-bd"/>
</dbReference>
<dbReference type="InterPro" id="IPR028082">
    <property type="entry name" value="Peripla_BP_I"/>
</dbReference>
<feature type="signal peptide" evidence="3">
    <location>
        <begin position="1"/>
        <end position="26"/>
    </location>
</feature>
<organism evidence="5 6">
    <name type="scientific">Oxalicibacterium faecigallinarum</name>
    <dbReference type="NCBI Taxonomy" id="573741"/>
    <lineage>
        <taxon>Bacteria</taxon>
        <taxon>Pseudomonadati</taxon>
        <taxon>Pseudomonadota</taxon>
        <taxon>Betaproteobacteria</taxon>
        <taxon>Burkholderiales</taxon>
        <taxon>Oxalobacteraceae</taxon>
        <taxon>Oxalicibacterium</taxon>
    </lineage>
</organism>
<gene>
    <name evidence="5" type="ORF">GCM10008066_08250</name>
</gene>
<dbReference type="AlphaFoldDB" id="A0A8J3AM90"/>
<dbReference type="CDD" id="cd06329">
    <property type="entry name" value="PBP1_SBP-like"/>
    <property type="match status" value="1"/>
</dbReference>
<feature type="chain" id="PRO_5035324942" evidence="3">
    <location>
        <begin position="27"/>
        <end position="417"/>
    </location>
</feature>
<evidence type="ECO:0000256" key="3">
    <source>
        <dbReference type="SAM" id="SignalP"/>
    </source>
</evidence>
<evidence type="ECO:0000256" key="2">
    <source>
        <dbReference type="ARBA" id="ARBA00022729"/>
    </source>
</evidence>
<dbReference type="RefSeq" id="WP_188379998.1">
    <property type="nucleotide sequence ID" value="NZ_BMDI01000001.1"/>
</dbReference>
<accession>A0A8J3AM90</accession>
<name>A0A8J3AM90_9BURK</name>